<evidence type="ECO:0000313" key="6">
    <source>
        <dbReference type="Proteomes" id="UP000262917"/>
    </source>
</evidence>
<gene>
    <name evidence="5" type="ORF">D0Y53_03885</name>
</gene>
<dbReference type="OrthoDB" id="5326845at2"/>
<keyword evidence="6" id="KW-1185">Reference proteome</keyword>
<dbReference type="Gene3D" id="3.10.450.30">
    <property type="entry name" value="Microbial ribonucleases"/>
    <property type="match status" value="1"/>
</dbReference>
<dbReference type="Pfam" id="PF00545">
    <property type="entry name" value="Ribonuclease"/>
    <property type="match status" value="1"/>
</dbReference>
<accession>A0A372DPL6</accession>
<evidence type="ECO:0000256" key="2">
    <source>
        <dbReference type="ARBA" id="ARBA00022801"/>
    </source>
</evidence>
<dbReference type="EMBL" id="QVPD01000003">
    <property type="protein sequence ID" value="RFP61469.1"/>
    <property type="molecule type" value="Genomic_DNA"/>
</dbReference>
<keyword evidence="2" id="KW-0378">Hydrolase</keyword>
<evidence type="ECO:0000256" key="4">
    <source>
        <dbReference type="SAM" id="SignalP"/>
    </source>
</evidence>
<feature type="signal peptide" evidence="4">
    <location>
        <begin position="1"/>
        <end position="26"/>
    </location>
</feature>
<organism evidence="5 6">
    <name type="scientific">Cognatiluteimonas weifangensis</name>
    <dbReference type="NCBI Taxonomy" id="2303539"/>
    <lineage>
        <taxon>Bacteria</taxon>
        <taxon>Pseudomonadati</taxon>
        <taxon>Pseudomonadota</taxon>
        <taxon>Gammaproteobacteria</taxon>
        <taxon>Lysobacterales</taxon>
        <taxon>Lysobacteraceae</taxon>
        <taxon>Cognatiluteimonas</taxon>
    </lineage>
</organism>
<dbReference type="SUPFAM" id="SSF53933">
    <property type="entry name" value="Microbial ribonucleases"/>
    <property type="match status" value="1"/>
</dbReference>
<name>A0A372DPL6_9GAMM</name>
<comment type="caution">
    <text evidence="5">The sequence shown here is derived from an EMBL/GenBank/DDBJ whole genome shotgun (WGS) entry which is preliminary data.</text>
</comment>
<dbReference type="GO" id="GO:0016787">
    <property type="term" value="F:hydrolase activity"/>
    <property type="evidence" value="ECO:0007669"/>
    <property type="project" value="UniProtKB-KW"/>
</dbReference>
<evidence type="ECO:0000256" key="3">
    <source>
        <dbReference type="SAM" id="MobiDB-lite"/>
    </source>
</evidence>
<protein>
    <submittedName>
        <fullName evidence="5">Ribonuclease</fullName>
    </submittedName>
</protein>
<sequence length="143" mass="15648">MRRYAWMVVALALAAWWLGPPRAPTAASAPTLPVATEAPTARTPWPADLPPEALATLQRIQRGGPFPHRQDGGTFGNRERLLPPQPRGYYREYTVATPGAHDRGARRIVAGGDPPVEFFYSADHYRSFRRIAAPAHRDAGGAP</sequence>
<dbReference type="Proteomes" id="UP000262917">
    <property type="component" value="Unassembled WGS sequence"/>
</dbReference>
<feature type="region of interest" description="Disordered" evidence="3">
    <location>
        <begin position="63"/>
        <end position="85"/>
    </location>
</feature>
<reference evidence="5 6" key="1">
    <citation type="submission" date="2018-08" db="EMBL/GenBank/DDBJ databases">
        <title>Lysobacter weifangensis sp. nov., a new member of the family 'Xanthomonadaceae', isolated from soil in a farmland.</title>
        <authorList>
            <person name="Zhao H."/>
        </authorList>
    </citation>
    <scope>NUCLEOTIDE SEQUENCE [LARGE SCALE GENOMIC DNA]</scope>
    <source>
        <strain evidence="5 6">WF-2</strain>
    </source>
</reference>
<evidence type="ECO:0000313" key="5">
    <source>
        <dbReference type="EMBL" id="RFP61469.1"/>
    </source>
</evidence>
<dbReference type="InterPro" id="IPR016191">
    <property type="entry name" value="Ribonuclease/ribotoxin"/>
</dbReference>
<proteinExistence type="predicted"/>
<keyword evidence="1" id="KW-0540">Nuclease</keyword>
<feature type="chain" id="PRO_5016769875" evidence="4">
    <location>
        <begin position="27"/>
        <end position="143"/>
    </location>
</feature>
<dbReference type="GO" id="GO:0004521">
    <property type="term" value="F:RNA endonuclease activity"/>
    <property type="evidence" value="ECO:0007669"/>
    <property type="project" value="InterPro"/>
</dbReference>
<dbReference type="RefSeq" id="WP_117201893.1">
    <property type="nucleotide sequence ID" value="NZ_JBHTBK010000017.1"/>
</dbReference>
<dbReference type="GO" id="GO:0003723">
    <property type="term" value="F:RNA binding"/>
    <property type="evidence" value="ECO:0007669"/>
    <property type="project" value="InterPro"/>
</dbReference>
<keyword evidence="4" id="KW-0732">Signal</keyword>
<dbReference type="AlphaFoldDB" id="A0A372DPL6"/>
<dbReference type="InterPro" id="IPR000026">
    <property type="entry name" value="N1-like"/>
</dbReference>
<evidence type="ECO:0000256" key="1">
    <source>
        <dbReference type="ARBA" id="ARBA00022722"/>
    </source>
</evidence>